<dbReference type="EMBL" id="MT144231">
    <property type="protein sequence ID" value="QJA51009.1"/>
    <property type="molecule type" value="Genomic_DNA"/>
</dbReference>
<dbReference type="AlphaFoldDB" id="A0A6H1ZU58"/>
<proteinExistence type="predicted"/>
<protein>
    <submittedName>
        <fullName evidence="1">Uncharacterized protein</fullName>
    </submittedName>
</protein>
<dbReference type="EMBL" id="MT142107">
    <property type="protein sequence ID" value="QJA74583.1"/>
    <property type="molecule type" value="Genomic_DNA"/>
</dbReference>
<gene>
    <name evidence="2" type="ORF">MM415A01966_0003</name>
    <name evidence="1" type="ORF">TM448A01949_0005</name>
</gene>
<name>A0A6H1ZU58_9ZZZZ</name>
<accession>A0A6H1ZU58</accession>
<reference evidence="1" key="1">
    <citation type="submission" date="2020-03" db="EMBL/GenBank/DDBJ databases">
        <title>The deep terrestrial virosphere.</title>
        <authorList>
            <person name="Holmfeldt K."/>
            <person name="Nilsson E."/>
            <person name="Simone D."/>
            <person name="Lopez-Fernandez M."/>
            <person name="Wu X."/>
            <person name="de Brujin I."/>
            <person name="Lundin D."/>
            <person name="Andersson A."/>
            <person name="Bertilsson S."/>
            <person name="Dopson M."/>
        </authorList>
    </citation>
    <scope>NUCLEOTIDE SEQUENCE</scope>
    <source>
        <strain evidence="2">MM415A01966</strain>
        <strain evidence="1">TM448A01949</strain>
    </source>
</reference>
<organism evidence="1">
    <name type="scientific">viral metagenome</name>
    <dbReference type="NCBI Taxonomy" id="1070528"/>
    <lineage>
        <taxon>unclassified sequences</taxon>
        <taxon>metagenomes</taxon>
        <taxon>organismal metagenomes</taxon>
    </lineage>
</organism>
<evidence type="ECO:0000313" key="2">
    <source>
        <dbReference type="EMBL" id="QJA74583.1"/>
    </source>
</evidence>
<sequence length="57" mass="6472">MNEQDLVNEIARSKWPGQLVGKFNGISVYVSDFVPKDEIQFWSGESHMTLKNVGDTE</sequence>
<evidence type="ECO:0000313" key="1">
    <source>
        <dbReference type="EMBL" id="QJA51009.1"/>
    </source>
</evidence>